<comment type="similarity">
    <text evidence="2">Belongs to the eukaryotic initiation factor 4G family.</text>
</comment>
<feature type="compositionally biased region" description="Low complexity" evidence="8">
    <location>
        <begin position="651"/>
        <end position="673"/>
    </location>
</feature>
<dbReference type="Pfam" id="PF02213">
    <property type="entry name" value="GYF"/>
    <property type="match status" value="1"/>
</dbReference>
<evidence type="ECO:0000313" key="12">
    <source>
        <dbReference type="Proteomes" id="UP000053558"/>
    </source>
</evidence>
<dbReference type="RefSeq" id="XP_007765759.1">
    <property type="nucleotide sequence ID" value="XM_007767569.1"/>
</dbReference>
<keyword evidence="4" id="KW-0396">Initiation factor</keyword>
<evidence type="ECO:0000256" key="4">
    <source>
        <dbReference type="ARBA" id="ARBA00022540"/>
    </source>
</evidence>
<evidence type="ECO:0000256" key="6">
    <source>
        <dbReference type="ARBA" id="ARBA00022884"/>
    </source>
</evidence>
<dbReference type="SUPFAM" id="SSF55277">
    <property type="entry name" value="GYF domain"/>
    <property type="match status" value="1"/>
</dbReference>
<keyword evidence="5" id="KW-0597">Phosphoprotein</keyword>
<dbReference type="CDD" id="cd00072">
    <property type="entry name" value="GYF"/>
    <property type="match status" value="1"/>
</dbReference>
<proteinExistence type="inferred from homology"/>
<name>A0A5M3MXR2_CONPW</name>
<evidence type="ECO:0000256" key="2">
    <source>
        <dbReference type="ARBA" id="ARBA00005775"/>
    </source>
</evidence>
<evidence type="ECO:0000256" key="1">
    <source>
        <dbReference type="ARBA" id="ARBA00004496"/>
    </source>
</evidence>
<feature type="domain" description="MI" evidence="10">
    <location>
        <begin position="482"/>
        <end position="603"/>
    </location>
</feature>
<dbReference type="PROSITE" id="PS50829">
    <property type="entry name" value="GYF"/>
    <property type="match status" value="1"/>
</dbReference>
<keyword evidence="3" id="KW-0963">Cytoplasm</keyword>
<dbReference type="AlphaFoldDB" id="A0A5M3MXR2"/>
<keyword evidence="12" id="KW-1185">Reference proteome</keyword>
<dbReference type="PANTHER" id="PTHR23253:SF9">
    <property type="entry name" value="EUKARYOTIC TRANSLATION INITIATION FACTOR 4 GAMMA 2"/>
    <property type="match status" value="1"/>
</dbReference>
<dbReference type="InterPro" id="IPR035445">
    <property type="entry name" value="GYF-like_dom_sf"/>
</dbReference>
<dbReference type="GeneID" id="19199460"/>
<feature type="compositionally biased region" description="Pro residues" evidence="8">
    <location>
        <begin position="870"/>
        <end position="880"/>
    </location>
</feature>
<dbReference type="InterPro" id="IPR003169">
    <property type="entry name" value="GYF"/>
</dbReference>
<evidence type="ECO:0000256" key="3">
    <source>
        <dbReference type="ARBA" id="ARBA00022490"/>
    </source>
</evidence>
<feature type="domain" description="GYF" evidence="9">
    <location>
        <begin position="807"/>
        <end position="856"/>
    </location>
</feature>
<dbReference type="PROSITE" id="PS51366">
    <property type="entry name" value="MI"/>
    <property type="match status" value="1"/>
</dbReference>
<dbReference type="GO" id="GO:0016281">
    <property type="term" value="C:eukaryotic translation initiation factor 4F complex"/>
    <property type="evidence" value="ECO:0007669"/>
    <property type="project" value="TreeGrafter"/>
</dbReference>
<dbReference type="Proteomes" id="UP000053558">
    <property type="component" value="Unassembled WGS sequence"/>
</dbReference>
<evidence type="ECO:0000259" key="9">
    <source>
        <dbReference type="PROSITE" id="PS50829"/>
    </source>
</evidence>
<evidence type="ECO:0008006" key="13">
    <source>
        <dbReference type="Google" id="ProtNLM"/>
    </source>
</evidence>
<organism evidence="11 12">
    <name type="scientific">Coniophora puteana (strain RWD-64-598)</name>
    <name type="common">Brown rot fungus</name>
    <dbReference type="NCBI Taxonomy" id="741705"/>
    <lineage>
        <taxon>Eukaryota</taxon>
        <taxon>Fungi</taxon>
        <taxon>Dikarya</taxon>
        <taxon>Basidiomycota</taxon>
        <taxon>Agaricomycotina</taxon>
        <taxon>Agaricomycetes</taxon>
        <taxon>Agaricomycetidae</taxon>
        <taxon>Boletales</taxon>
        <taxon>Coniophorineae</taxon>
        <taxon>Coniophoraceae</taxon>
        <taxon>Coniophora</taxon>
    </lineage>
</organism>
<feature type="compositionally biased region" description="Basic and acidic residues" evidence="8">
    <location>
        <begin position="685"/>
        <end position="698"/>
    </location>
</feature>
<dbReference type="InterPro" id="IPR016024">
    <property type="entry name" value="ARM-type_fold"/>
</dbReference>
<dbReference type="Pfam" id="PF02854">
    <property type="entry name" value="MIF4G"/>
    <property type="match status" value="1"/>
</dbReference>
<dbReference type="GO" id="GO:0010494">
    <property type="term" value="C:cytoplasmic stress granule"/>
    <property type="evidence" value="ECO:0007669"/>
    <property type="project" value="UniProtKB-ARBA"/>
</dbReference>
<dbReference type="GO" id="GO:0003743">
    <property type="term" value="F:translation initiation factor activity"/>
    <property type="evidence" value="ECO:0007669"/>
    <property type="project" value="UniProtKB-KW"/>
</dbReference>
<feature type="region of interest" description="Disordered" evidence="8">
    <location>
        <begin position="863"/>
        <end position="898"/>
    </location>
</feature>
<gene>
    <name evidence="11" type="ORF">CONPUDRAFT_119310</name>
</gene>
<evidence type="ECO:0000259" key="10">
    <source>
        <dbReference type="PROSITE" id="PS51366"/>
    </source>
</evidence>
<keyword evidence="6" id="KW-0694">RNA-binding</keyword>
<dbReference type="OrthoDB" id="514777at2759"/>
<dbReference type="SMART" id="SM00543">
    <property type="entry name" value="MIF4G"/>
    <property type="match status" value="1"/>
</dbReference>
<reference evidence="12" key="1">
    <citation type="journal article" date="2012" name="Science">
        <title>The Paleozoic origin of enzymatic lignin decomposition reconstructed from 31 fungal genomes.</title>
        <authorList>
            <person name="Floudas D."/>
            <person name="Binder M."/>
            <person name="Riley R."/>
            <person name="Barry K."/>
            <person name="Blanchette R.A."/>
            <person name="Henrissat B."/>
            <person name="Martinez A.T."/>
            <person name="Otillar R."/>
            <person name="Spatafora J.W."/>
            <person name="Yadav J.S."/>
            <person name="Aerts A."/>
            <person name="Benoit I."/>
            <person name="Boyd A."/>
            <person name="Carlson A."/>
            <person name="Copeland A."/>
            <person name="Coutinho P.M."/>
            <person name="de Vries R.P."/>
            <person name="Ferreira P."/>
            <person name="Findley K."/>
            <person name="Foster B."/>
            <person name="Gaskell J."/>
            <person name="Glotzer D."/>
            <person name="Gorecki P."/>
            <person name="Heitman J."/>
            <person name="Hesse C."/>
            <person name="Hori C."/>
            <person name="Igarashi K."/>
            <person name="Jurgens J.A."/>
            <person name="Kallen N."/>
            <person name="Kersten P."/>
            <person name="Kohler A."/>
            <person name="Kuees U."/>
            <person name="Kumar T.K.A."/>
            <person name="Kuo A."/>
            <person name="LaButti K."/>
            <person name="Larrondo L.F."/>
            <person name="Lindquist E."/>
            <person name="Ling A."/>
            <person name="Lombard V."/>
            <person name="Lucas S."/>
            <person name="Lundell T."/>
            <person name="Martin R."/>
            <person name="McLaughlin D.J."/>
            <person name="Morgenstern I."/>
            <person name="Morin E."/>
            <person name="Murat C."/>
            <person name="Nagy L.G."/>
            <person name="Nolan M."/>
            <person name="Ohm R.A."/>
            <person name="Patyshakuliyeva A."/>
            <person name="Rokas A."/>
            <person name="Ruiz-Duenas F.J."/>
            <person name="Sabat G."/>
            <person name="Salamov A."/>
            <person name="Samejima M."/>
            <person name="Schmutz J."/>
            <person name="Slot J.C."/>
            <person name="St John F."/>
            <person name="Stenlid J."/>
            <person name="Sun H."/>
            <person name="Sun S."/>
            <person name="Syed K."/>
            <person name="Tsang A."/>
            <person name="Wiebenga A."/>
            <person name="Young D."/>
            <person name="Pisabarro A."/>
            <person name="Eastwood D.C."/>
            <person name="Martin F."/>
            <person name="Cullen D."/>
            <person name="Grigoriev I.V."/>
            <person name="Hibbett D.S."/>
        </authorList>
    </citation>
    <scope>NUCLEOTIDE SEQUENCE [LARGE SCALE GENOMIC DNA]</scope>
    <source>
        <strain evidence="12">RWD-64-598 SS2</strain>
    </source>
</reference>
<evidence type="ECO:0000256" key="7">
    <source>
        <dbReference type="ARBA" id="ARBA00022917"/>
    </source>
</evidence>
<dbReference type="FunFam" id="1.25.40.180:FF:000020">
    <property type="entry name" value="Eukaryotic translation initiation factor subunit"/>
    <property type="match status" value="1"/>
</dbReference>
<dbReference type="InterPro" id="IPR003891">
    <property type="entry name" value="Initiation_fac_eIF4g_MI"/>
</dbReference>
<dbReference type="KEGG" id="cput:CONPUDRAFT_119310"/>
<dbReference type="GO" id="GO:0003729">
    <property type="term" value="F:mRNA binding"/>
    <property type="evidence" value="ECO:0007669"/>
    <property type="project" value="TreeGrafter"/>
</dbReference>
<dbReference type="EMBL" id="JH711575">
    <property type="protein sequence ID" value="EIW83902.1"/>
    <property type="molecule type" value="Genomic_DNA"/>
</dbReference>
<dbReference type="SMART" id="SM00444">
    <property type="entry name" value="GYF"/>
    <property type="match status" value="1"/>
</dbReference>
<keyword evidence="7" id="KW-0648">Protein biosynthesis</keyword>
<feature type="region of interest" description="Disordered" evidence="8">
    <location>
        <begin position="651"/>
        <end position="712"/>
    </location>
</feature>
<protein>
    <recommendedName>
        <fullName evidence="13">ARM repeat-containing protein</fullName>
    </recommendedName>
</protein>
<dbReference type="Gene3D" id="1.25.40.180">
    <property type="match status" value="2"/>
</dbReference>
<dbReference type="InterPro" id="IPR003890">
    <property type="entry name" value="MIF4G-like_typ-3"/>
</dbReference>
<dbReference type="Pfam" id="PF02847">
    <property type="entry name" value="MA3"/>
    <property type="match status" value="1"/>
</dbReference>
<evidence type="ECO:0000256" key="5">
    <source>
        <dbReference type="ARBA" id="ARBA00022553"/>
    </source>
</evidence>
<comment type="caution">
    <text evidence="11">The sequence shown here is derived from an EMBL/GenBank/DDBJ whole genome shotgun (WGS) entry which is preliminary data.</text>
</comment>
<comment type="subcellular location">
    <subcellularLocation>
        <location evidence="1">Cytoplasm</location>
    </subcellularLocation>
</comment>
<dbReference type="SUPFAM" id="SSF48371">
    <property type="entry name" value="ARM repeat"/>
    <property type="match status" value="2"/>
</dbReference>
<sequence length="1072" mass="117938">MNDATVQASALQHQLCSRQMTYTNSIDSHAFGTLNAITLENLGPIVPLRLSVNRWVASSIGSAAPMGWAVDMDSPEVVDRKVRALLNKLTMKNFDSISDQIIAWANKSEKEEDAQTLVQVIRLVFERATVEAAWNGMHARLCRKMMEQISEDVQDYGIKNAEGKPIAGGQLFRKHLLNRCQEEFERGWPMCKATAVAARSNSTIHDEKVKVANEKIGVTRESELYWDELYAIQKAGRRGLGLIKFISELFKLHMLTERIMHECVKKLLGNVEIPKEDEIEGLCQLLTTAGQMLDTPKAKAHMGVYFQRMKELARNGKVSLRVQFVLMDVIELRERKWTSRKAVARGFDHDTGHPGGCLAAGKGSLARPPPKVGDLSQFGKISKQQPLQTFGPSSVFKKNTAKQETNFRTSSSSNMFRMLSQSSPLRYPFVAVGTDDALEASPEHSMLRLLPRIKSTEITPAMSEDVTKTSAKDGPGPMTEAQAEKKIDQNVHELFGVRCLEEAEVYFTDLPKEHHFRLVMRLVDHALESKETDVKLLADFFSQATSKGQCDAATFEEGFLPVAELLDDTAVDAPKAVDYMAMLVRGTHLDKDKEKLKRIAEKSEFNSEKFLRLVAAPSSMFMPVHDCYTAVSTSPVVASPPSRLSQIASSISTTSSLSTPSTSTSTLSFAPTTSPFPPITSTPRRLTEDPKKIVRDEPPTSPLPKFDPVSMPSMQPLAQVDATPMETPSTPGGISQGVDIEDGVGVVGTSNVGFVKQGAHSSNENHVANSVVLVTLDGKSSVPQIAHNSTSIGPAPPGLPVNPDPSRVKWSYIDSSGNVQGPFAADSMQKWLDEGYFPLDLQVKRTHIDREFINIGELERRAGGDRPFLSQPPPSVPPRPVSRTNAGPLPSSAAPKPGTADVVVQIDSHGYTFHQRIPPSNVFKLKELGIQPSTDQKGDEMLRFHAVRDKAKAWLQCDDLQLVTSFEVICMGGTAPFKPCFIMRGKARSEGWCEEDEGHSFVTSESNWANKALCSDWFLNVFFLQARAHADSTAQPIVIIFHEHSLSPLITGIADVARSNNVILFCLPSLGI</sequence>
<evidence type="ECO:0000256" key="8">
    <source>
        <dbReference type="SAM" id="MobiDB-lite"/>
    </source>
</evidence>
<evidence type="ECO:0000313" key="11">
    <source>
        <dbReference type="EMBL" id="EIW83902.1"/>
    </source>
</evidence>
<dbReference type="PANTHER" id="PTHR23253">
    <property type="entry name" value="EUKARYOTIC TRANSLATION INITIATION FACTOR 4 GAMMA"/>
    <property type="match status" value="1"/>
</dbReference>
<accession>A0A5M3MXR2</accession>
<dbReference type="Gene3D" id="3.30.1490.40">
    <property type="match status" value="1"/>
</dbReference>